<dbReference type="RefSeq" id="WP_125150163.1">
    <property type="nucleotide sequence ID" value="NZ_UYIN01000023.1"/>
</dbReference>
<evidence type="ECO:0000313" key="2">
    <source>
        <dbReference type="Proteomes" id="UP000277570"/>
    </source>
</evidence>
<dbReference type="Proteomes" id="UP000277570">
    <property type="component" value="Unassembled WGS sequence"/>
</dbReference>
<proteinExistence type="predicted"/>
<accession>A0ABY6T0J9</accession>
<comment type="caution">
    <text evidence="1">The sequence shown here is derived from an EMBL/GenBank/DDBJ whole genome shotgun (WGS) entry which is preliminary data.</text>
</comment>
<protein>
    <submittedName>
        <fullName evidence="1">Uncharacterized protein</fullName>
    </submittedName>
</protein>
<name>A0ABY6T0J9_9CLOT</name>
<keyword evidence="2" id="KW-1185">Reference proteome</keyword>
<reference evidence="1 2" key="1">
    <citation type="submission" date="2018-11" db="EMBL/GenBank/DDBJ databases">
        <authorList>
            <consortium name="Pathogen Informatics"/>
        </authorList>
    </citation>
    <scope>NUCLEOTIDE SEQUENCE [LARGE SCALE GENOMIC DNA]</scope>
    <source>
        <strain evidence="1 2">NCTC10913</strain>
    </source>
</reference>
<organism evidence="1 2">
    <name type="scientific">Clostridium carnis</name>
    <dbReference type="NCBI Taxonomy" id="1530"/>
    <lineage>
        <taxon>Bacteria</taxon>
        <taxon>Bacillati</taxon>
        <taxon>Bacillota</taxon>
        <taxon>Clostridia</taxon>
        <taxon>Eubacteriales</taxon>
        <taxon>Clostridiaceae</taxon>
        <taxon>Clostridium</taxon>
    </lineage>
</organism>
<gene>
    <name evidence="1" type="ORF">NCTC10913_04832</name>
</gene>
<sequence length="75" mass="9024">MSIKEVATTITLQEFNNRFLKENQGYKDSYTDKIYFCPHDLGFKIDQKDCLESTKCKSCWNEIQEYLKFRERKNA</sequence>
<dbReference type="EMBL" id="UYIN01000023">
    <property type="protein sequence ID" value="VDG74561.1"/>
    <property type="molecule type" value="Genomic_DNA"/>
</dbReference>
<evidence type="ECO:0000313" key="1">
    <source>
        <dbReference type="EMBL" id="VDG74561.1"/>
    </source>
</evidence>